<evidence type="ECO:0000313" key="2">
    <source>
        <dbReference type="EMBL" id="CAA7393430.1"/>
    </source>
</evidence>
<dbReference type="EMBL" id="LR746266">
    <property type="protein sequence ID" value="CAA7393430.1"/>
    <property type="molecule type" value="Genomic_DNA"/>
</dbReference>
<reference evidence="2" key="1">
    <citation type="submission" date="2020-02" db="EMBL/GenBank/DDBJ databases">
        <authorList>
            <person name="Scholz U."/>
            <person name="Mascher M."/>
            <person name="Fiebig A."/>
        </authorList>
    </citation>
    <scope>NUCLEOTIDE SEQUENCE</scope>
</reference>
<keyword evidence="3" id="KW-1185">Reference proteome</keyword>
<evidence type="ECO:0000313" key="1">
    <source>
        <dbReference type="EMBL" id="CAA2617684.1"/>
    </source>
</evidence>
<dbReference type="EMBL" id="LR743590">
    <property type="protein sequence ID" value="CAA2617684.1"/>
    <property type="molecule type" value="Genomic_DNA"/>
</dbReference>
<accession>A0A7I8K9A6</accession>
<name>A0A7I8K9A6_SPIIN</name>
<gene>
    <name evidence="1" type="ORF">SI7747_03003846</name>
    <name evidence="2" type="ORF">SI8410_03004182</name>
</gene>
<organism evidence="2 3">
    <name type="scientific">Spirodela intermedia</name>
    <name type="common">Intermediate duckweed</name>
    <dbReference type="NCBI Taxonomy" id="51605"/>
    <lineage>
        <taxon>Eukaryota</taxon>
        <taxon>Viridiplantae</taxon>
        <taxon>Streptophyta</taxon>
        <taxon>Embryophyta</taxon>
        <taxon>Tracheophyta</taxon>
        <taxon>Spermatophyta</taxon>
        <taxon>Magnoliopsida</taxon>
        <taxon>Liliopsida</taxon>
        <taxon>Araceae</taxon>
        <taxon>Lemnoideae</taxon>
        <taxon>Spirodela</taxon>
    </lineage>
</organism>
<dbReference type="AlphaFoldDB" id="A0A7I8K9A6"/>
<evidence type="ECO:0000313" key="3">
    <source>
        <dbReference type="Proteomes" id="UP000663760"/>
    </source>
</evidence>
<dbReference type="Proteomes" id="UP000663760">
    <property type="component" value="Chromosome 3"/>
</dbReference>
<protein>
    <submittedName>
        <fullName evidence="2">Uncharacterized protein</fullName>
    </submittedName>
</protein>
<sequence length="89" mass="10412">MAGISFNNKTLYCLFIHFGSSSQDNVHEQFFNLQQLYSVTEYLRDFEIMSGSVTDLSLNAFKDIFLKRLKLEIQTKIYQLAPIDLHQIM</sequence>
<proteinExistence type="predicted"/>